<keyword evidence="4 8" id="KW-0210">Decarboxylase</keyword>
<evidence type="ECO:0000259" key="9">
    <source>
        <dbReference type="Pfam" id="PF00218"/>
    </source>
</evidence>
<dbReference type="GO" id="GO:0004425">
    <property type="term" value="F:indole-3-glycerol-phosphate synthase activity"/>
    <property type="evidence" value="ECO:0007669"/>
    <property type="project" value="UniProtKB-EC"/>
</dbReference>
<proteinExistence type="inferred from homology"/>
<comment type="pathway">
    <text evidence="2 8">Amino-acid biosynthesis; L-tryptophan biosynthesis; L-tryptophan from chorismate: step 4/5.</text>
</comment>
<dbReference type="InterPro" id="IPR013798">
    <property type="entry name" value="Indole-3-glycerol_P_synth_dom"/>
</dbReference>
<comment type="similarity">
    <text evidence="8">Belongs to the TrpC family.</text>
</comment>
<name>A0ABQ0C6K6_9PROT</name>
<dbReference type="HAMAP" id="MF_00134_B">
    <property type="entry name" value="IGPS_B"/>
    <property type="match status" value="1"/>
</dbReference>
<dbReference type="InterPro" id="IPR045186">
    <property type="entry name" value="Indole-3-glycerol_P_synth"/>
</dbReference>
<evidence type="ECO:0000256" key="2">
    <source>
        <dbReference type="ARBA" id="ARBA00004696"/>
    </source>
</evidence>
<dbReference type="PANTHER" id="PTHR22854:SF2">
    <property type="entry name" value="INDOLE-3-GLYCEROL-PHOSPHATE SYNTHASE"/>
    <property type="match status" value="1"/>
</dbReference>
<dbReference type="NCBIfam" id="NF001377">
    <property type="entry name" value="PRK00278.2-4"/>
    <property type="match status" value="1"/>
</dbReference>
<dbReference type="PANTHER" id="PTHR22854">
    <property type="entry name" value="TRYPTOPHAN BIOSYNTHESIS PROTEIN"/>
    <property type="match status" value="1"/>
</dbReference>
<keyword evidence="7 8" id="KW-0456">Lyase</keyword>
<gene>
    <name evidence="8 10" type="primary">trpC</name>
    <name evidence="10" type="ORF">SIID45300_00826</name>
</gene>
<protein>
    <recommendedName>
        <fullName evidence="8">Indole-3-glycerol phosphate synthase</fullName>
        <shortName evidence="8">IGPS</shortName>
        <ecNumber evidence="8">4.1.1.48</ecNumber>
    </recommendedName>
</protein>
<comment type="caution">
    <text evidence="10">The sequence shown here is derived from an EMBL/GenBank/DDBJ whole genome shotgun (WGS) entry which is preliminary data.</text>
</comment>
<reference evidence="10 11" key="1">
    <citation type="submission" date="2024-09" db="EMBL/GenBank/DDBJ databases">
        <title>Draft genome sequence of Candidatus Magnetaquicoccaceae bacterium FCR-1.</title>
        <authorList>
            <person name="Shimoshige H."/>
            <person name="Shimamura S."/>
            <person name="Taoka A."/>
            <person name="Kobayashi H."/>
            <person name="Maekawa T."/>
        </authorList>
    </citation>
    <scope>NUCLEOTIDE SEQUENCE [LARGE SCALE GENOMIC DNA]</scope>
    <source>
        <strain evidence="10 11">FCR-1</strain>
    </source>
</reference>
<dbReference type="SUPFAM" id="SSF51366">
    <property type="entry name" value="Ribulose-phoshate binding barrel"/>
    <property type="match status" value="1"/>
</dbReference>
<feature type="domain" description="Indole-3-glycerol phosphate synthase" evidence="9">
    <location>
        <begin position="6"/>
        <end position="261"/>
    </location>
</feature>
<evidence type="ECO:0000256" key="6">
    <source>
        <dbReference type="ARBA" id="ARBA00023141"/>
    </source>
</evidence>
<evidence type="ECO:0000256" key="3">
    <source>
        <dbReference type="ARBA" id="ARBA00022605"/>
    </source>
</evidence>
<dbReference type="Gene3D" id="3.20.20.70">
    <property type="entry name" value="Aldolase class I"/>
    <property type="match status" value="1"/>
</dbReference>
<evidence type="ECO:0000256" key="4">
    <source>
        <dbReference type="ARBA" id="ARBA00022793"/>
    </source>
</evidence>
<dbReference type="RefSeq" id="WP_420904224.1">
    <property type="nucleotide sequence ID" value="NZ_BAAFGK010000002.1"/>
</dbReference>
<keyword evidence="3 8" id="KW-0028">Amino-acid biosynthesis</keyword>
<evidence type="ECO:0000313" key="11">
    <source>
        <dbReference type="Proteomes" id="UP001628193"/>
    </source>
</evidence>
<keyword evidence="11" id="KW-1185">Reference proteome</keyword>
<dbReference type="EC" id="4.1.1.48" evidence="8"/>
<dbReference type="NCBIfam" id="NF001373">
    <property type="entry name" value="PRK00278.1-6"/>
    <property type="match status" value="1"/>
</dbReference>
<keyword evidence="6 8" id="KW-0057">Aromatic amino acid biosynthesis</keyword>
<sequence length="273" mass="29554">MSETILDRIMARKRAEVTKARGRISEAGLLAECRGAPPTRGFAPALIAKASQQQTAVIAEVKLGSPSKGRIFPVGVEFDPAAIAAGYAGHGACCISCLTDRDFFFGDDVYLGQIRARIGLPVLRKDFVYDPYQVAEARFLGADAILLIMAVLAIPQARELEAAAFELGLDVLIEVHDEAELEAAHELKSPLLGINNRDLKRFVTDLETTFRLARRVEAGRLVVSESGIRDAGDLIRLHDQGIHSVLIGESFMKESDPGAALGRMLDGARMRDG</sequence>
<dbReference type="EMBL" id="BAAFGK010000002">
    <property type="protein sequence ID" value="GAB0056518.1"/>
    <property type="molecule type" value="Genomic_DNA"/>
</dbReference>
<evidence type="ECO:0000256" key="1">
    <source>
        <dbReference type="ARBA" id="ARBA00001633"/>
    </source>
</evidence>
<evidence type="ECO:0000256" key="8">
    <source>
        <dbReference type="HAMAP-Rule" id="MF_00134"/>
    </source>
</evidence>
<evidence type="ECO:0000256" key="5">
    <source>
        <dbReference type="ARBA" id="ARBA00022822"/>
    </source>
</evidence>
<dbReference type="Proteomes" id="UP001628193">
    <property type="component" value="Unassembled WGS sequence"/>
</dbReference>
<comment type="catalytic activity">
    <reaction evidence="1 8">
        <text>1-(2-carboxyphenylamino)-1-deoxy-D-ribulose 5-phosphate + H(+) = (1S,2R)-1-C-(indol-3-yl)glycerol 3-phosphate + CO2 + H2O</text>
        <dbReference type="Rhea" id="RHEA:23476"/>
        <dbReference type="ChEBI" id="CHEBI:15377"/>
        <dbReference type="ChEBI" id="CHEBI:15378"/>
        <dbReference type="ChEBI" id="CHEBI:16526"/>
        <dbReference type="ChEBI" id="CHEBI:58613"/>
        <dbReference type="ChEBI" id="CHEBI:58866"/>
        <dbReference type="EC" id="4.1.1.48"/>
    </reaction>
</comment>
<dbReference type="CDD" id="cd00331">
    <property type="entry name" value="IGPS"/>
    <property type="match status" value="1"/>
</dbReference>
<keyword evidence="5 8" id="KW-0822">Tryptophan biosynthesis</keyword>
<dbReference type="InterPro" id="IPR013785">
    <property type="entry name" value="Aldolase_TIM"/>
</dbReference>
<accession>A0ABQ0C6K6</accession>
<evidence type="ECO:0000313" key="10">
    <source>
        <dbReference type="EMBL" id="GAB0056518.1"/>
    </source>
</evidence>
<dbReference type="Pfam" id="PF00218">
    <property type="entry name" value="IGPS"/>
    <property type="match status" value="1"/>
</dbReference>
<evidence type="ECO:0000256" key="7">
    <source>
        <dbReference type="ARBA" id="ARBA00023239"/>
    </source>
</evidence>
<organism evidence="10 11">
    <name type="scientific">Candidatus Magnetaquiglobus chichijimensis</name>
    <dbReference type="NCBI Taxonomy" id="3141448"/>
    <lineage>
        <taxon>Bacteria</taxon>
        <taxon>Pseudomonadati</taxon>
        <taxon>Pseudomonadota</taxon>
        <taxon>Magnetococcia</taxon>
        <taxon>Magnetococcales</taxon>
        <taxon>Candidatus Magnetaquicoccaceae</taxon>
        <taxon>Candidatus Magnetaquiglobus</taxon>
    </lineage>
</organism>
<dbReference type="InterPro" id="IPR011060">
    <property type="entry name" value="RibuloseP-bd_barrel"/>
</dbReference>